<dbReference type="PRINTS" id="PR00723">
    <property type="entry name" value="SUBTILISIN"/>
</dbReference>
<dbReference type="InterPro" id="IPR036852">
    <property type="entry name" value="Peptidase_S8/S53_dom_sf"/>
</dbReference>
<evidence type="ECO:0000259" key="6">
    <source>
        <dbReference type="Pfam" id="PF00082"/>
    </source>
</evidence>
<dbReference type="InterPro" id="IPR000209">
    <property type="entry name" value="Peptidase_S8/S53_dom"/>
</dbReference>
<evidence type="ECO:0000256" key="2">
    <source>
        <dbReference type="ARBA" id="ARBA00022670"/>
    </source>
</evidence>
<dbReference type="GO" id="GO:0006508">
    <property type="term" value="P:proteolysis"/>
    <property type="evidence" value="ECO:0007669"/>
    <property type="project" value="UniProtKB-KW"/>
</dbReference>
<reference evidence="8" key="1">
    <citation type="submission" date="2015-03" db="EMBL/GenBank/DDBJ databases">
        <authorList>
            <consortium name="Pathogen Informatics"/>
        </authorList>
    </citation>
    <scope>NUCLEOTIDE SEQUENCE [LARGE SCALE GENOMIC DNA]</scope>
    <source>
        <strain evidence="8">A125KOH2</strain>
    </source>
</reference>
<feature type="active site" description="Charge relay system" evidence="5">
    <location>
        <position position="311"/>
    </location>
</feature>
<evidence type="ECO:0000256" key="3">
    <source>
        <dbReference type="ARBA" id="ARBA00022801"/>
    </source>
</evidence>
<dbReference type="PANTHER" id="PTHR43806">
    <property type="entry name" value="PEPTIDASE S8"/>
    <property type="match status" value="1"/>
</dbReference>
<evidence type="ECO:0000256" key="5">
    <source>
        <dbReference type="PROSITE-ProRule" id="PRU01240"/>
    </source>
</evidence>
<evidence type="ECO:0000256" key="1">
    <source>
        <dbReference type="ARBA" id="ARBA00011073"/>
    </source>
</evidence>
<evidence type="ECO:0000313" key="7">
    <source>
        <dbReference type="EMBL" id="CNI79338.1"/>
    </source>
</evidence>
<comment type="similarity">
    <text evidence="1 5">Belongs to the peptidase S8 family.</text>
</comment>
<evidence type="ECO:0000256" key="4">
    <source>
        <dbReference type="ARBA" id="ARBA00022825"/>
    </source>
</evidence>
<dbReference type="Proteomes" id="UP000045840">
    <property type="component" value="Unassembled WGS sequence"/>
</dbReference>
<organism evidence="7 8">
    <name type="scientific">Yersinia pekkanenii</name>
    <dbReference type="NCBI Taxonomy" id="1288385"/>
    <lineage>
        <taxon>Bacteria</taxon>
        <taxon>Pseudomonadati</taxon>
        <taxon>Pseudomonadota</taxon>
        <taxon>Gammaproteobacteria</taxon>
        <taxon>Enterobacterales</taxon>
        <taxon>Yersiniaceae</taxon>
        <taxon>Yersinia</taxon>
    </lineage>
</organism>
<keyword evidence="4 5" id="KW-0720">Serine protease</keyword>
<keyword evidence="3 5" id="KW-0378">Hydrolase</keyword>
<feature type="active site" description="Charge relay system" evidence="5">
    <location>
        <position position="494"/>
    </location>
</feature>
<proteinExistence type="inferred from homology"/>
<protein>
    <submittedName>
        <fullName evidence="7">Regulatory P domain of the subtilisin-like proprotein convertases and other proteases</fullName>
    </submittedName>
</protein>
<dbReference type="AlphaFoldDB" id="A0A0T9RRF6"/>
<feature type="active site" description="Charge relay system" evidence="5">
    <location>
        <position position="284"/>
    </location>
</feature>
<dbReference type="PROSITE" id="PS51892">
    <property type="entry name" value="SUBTILASE"/>
    <property type="match status" value="1"/>
</dbReference>
<keyword evidence="2 5" id="KW-0645">Protease</keyword>
<evidence type="ECO:0000313" key="8">
    <source>
        <dbReference type="Proteomes" id="UP000045840"/>
    </source>
</evidence>
<sequence length="560" mass="61697">MNNKLEIKNANVNINHKIDVFRRYRFNGEIYVKLCDCLDDISTVNYKLIKSGEICSKIFTNDPNEISIFKSQTYGEYSVVADITLKNGEVIEEKSHSIIILQDELSSQIKPDHKKPSLKGKLRIEQTENENYLKIMFKPGGLDKLNNENKNIVPIYENFKLGIEFVQCFSPDVLNKIIKRNTSSLRFLNFYKVISNLTNDDMLSLAIEIENLDYVEYCCLSPNFSCIDPPRKNLTTLDLSPKESVTPDFSILQGYLYDGLGMNVIPAWNDLFWSGLTTVCRVFDFGINKEHEDLSNITVAIDSRPGANTNHGTATSGCIAGESSNGMGIKGLVDDRCRLSFYDVTVEPTLGGVIADAQRGDIIVVNVSAAVSVASGRTLQVPGSHVRSLWDQIYECVNEIGAVVVLAAGNGYTDRWEGAQLDLIPEFNDWGDNGSSMISACVSTSGNLSSFSNSGSHVYMNSWGDSVVTTGYGDLHTVVGTDTRDYTAIYSGTSSATPLVGGALTLTQGYSRSLLGVVLDSYDMRELMRLTGNSNPTEIVSGRRPNVTVALQHLIDTTWG</sequence>
<dbReference type="PANTHER" id="PTHR43806:SF11">
    <property type="entry name" value="CEREVISIN-RELATED"/>
    <property type="match status" value="1"/>
</dbReference>
<dbReference type="InterPro" id="IPR015500">
    <property type="entry name" value="Peptidase_S8_subtilisin-rel"/>
</dbReference>
<dbReference type="STRING" id="1288385.ERS137968_04639"/>
<dbReference type="SUPFAM" id="SSF52743">
    <property type="entry name" value="Subtilisin-like"/>
    <property type="match status" value="1"/>
</dbReference>
<dbReference type="Gene3D" id="3.40.50.200">
    <property type="entry name" value="Peptidase S8/S53 domain"/>
    <property type="match status" value="1"/>
</dbReference>
<dbReference type="Pfam" id="PF00082">
    <property type="entry name" value="Peptidase_S8"/>
    <property type="match status" value="1"/>
</dbReference>
<feature type="domain" description="Peptidase S8/S53" evidence="6">
    <location>
        <begin position="282"/>
        <end position="531"/>
    </location>
</feature>
<accession>A0A0T9RRF6</accession>
<name>A0A0T9RRF6_9GAMM</name>
<gene>
    <name evidence="7" type="ORF">ERS008529_04891</name>
</gene>
<dbReference type="EMBL" id="CQAZ01000159">
    <property type="protein sequence ID" value="CNI79338.1"/>
    <property type="molecule type" value="Genomic_DNA"/>
</dbReference>
<dbReference type="GO" id="GO:0004252">
    <property type="term" value="F:serine-type endopeptidase activity"/>
    <property type="evidence" value="ECO:0007669"/>
    <property type="project" value="UniProtKB-UniRule"/>
</dbReference>
<dbReference type="InterPro" id="IPR050131">
    <property type="entry name" value="Peptidase_S8_subtilisin-like"/>
</dbReference>